<comment type="subunit">
    <text evidence="3">Forms a membrane-associated complex with FtsE.</text>
</comment>
<evidence type="ECO:0000256" key="7">
    <source>
        <dbReference type="ARBA" id="ARBA00022618"/>
    </source>
</evidence>
<dbReference type="EMBL" id="SWCJ01000006">
    <property type="protein sequence ID" value="TKB55047.1"/>
    <property type="molecule type" value="Genomic_DNA"/>
</dbReference>
<evidence type="ECO:0000313" key="17">
    <source>
        <dbReference type="Proteomes" id="UP000305675"/>
    </source>
</evidence>
<accession>A0A4U1BQJ3</accession>
<keyword evidence="5 12" id="KW-1003">Cell membrane</keyword>
<evidence type="ECO:0000313" key="16">
    <source>
        <dbReference type="EMBL" id="TKB55047.1"/>
    </source>
</evidence>
<evidence type="ECO:0000256" key="2">
    <source>
        <dbReference type="ARBA" id="ARBA00007379"/>
    </source>
</evidence>
<keyword evidence="11 12" id="KW-0131">Cell cycle</keyword>
<dbReference type="GO" id="GO:0051301">
    <property type="term" value="P:cell division"/>
    <property type="evidence" value="ECO:0007669"/>
    <property type="project" value="UniProtKB-KW"/>
</dbReference>
<dbReference type="InterPro" id="IPR004513">
    <property type="entry name" value="FtsX"/>
</dbReference>
<name>A0A4U1BQJ3_9GAMM</name>
<dbReference type="InterPro" id="IPR003838">
    <property type="entry name" value="ABC3_permease_C"/>
</dbReference>
<evidence type="ECO:0000259" key="14">
    <source>
        <dbReference type="Pfam" id="PF02687"/>
    </source>
</evidence>
<keyword evidence="6 12" id="KW-0997">Cell inner membrane</keyword>
<keyword evidence="10 12" id="KW-0472">Membrane</keyword>
<protein>
    <recommendedName>
        <fullName evidence="4 12">Cell division protein FtsX</fullName>
    </recommendedName>
</protein>
<feature type="transmembrane region" description="Helical" evidence="13">
    <location>
        <begin position="183"/>
        <end position="206"/>
    </location>
</feature>
<keyword evidence="9 13" id="KW-1133">Transmembrane helix</keyword>
<proteinExistence type="inferred from homology"/>
<dbReference type="GO" id="GO:0032153">
    <property type="term" value="C:cell division site"/>
    <property type="evidence" value="ECO:0007669"/>
    <property type="project" value="TreeGrafter"/>
</dbReference>
<evidence type="ECO:0000256" key="3">
    <source>
        <dbReference type="ARBA" id="ARBA00011160"/>
    </source>
</evidence>
<dbReference type="NCBIfam" id="TIGR00439">
    <property type="entry name" value="FtsX_Gneg"/>
    <property type="match status" value="1"/>
</dbReference>
<evidence type="ECO:0000256" key="4">
    <source>
        <dbReference type="ARBA" id="ARBA00021907"/>
    </source>
</evidence>
<keyword evidence="17" id="KW-1185">Reference proteome</keyword>
<evidence type="ECO:0000256" key="12">
    <source>
        <dbReference type="PIRNR" id="PIRNR003097"/>
    </source>
</evidence>
<evidence type="ECO:0000256" key="13">
    <source>
        <dbReference type="SAM" id="Phobius"/>
    </source>
</evidence>
<dbReference type="Pfam" id="PF18075">
    <property type="entry name" value="FtsX_ECD"/>
    <property type="match status" value="1"/>
</dbReference>
<evidence type="ECO:0000256" key="8">
    <source>
        <dbReference type="ARBA" id="ARBA00022692"/>
    </source>
</evidence>
<evidence type="ECO:0000256" key="10">
    <source>
        <dbReference type="ARBA" id="ARBA00023136"/>
    </source>
</evidence>
<dbReference type="Gene3D" id="3.30.70.3040">
    <property type="match status" value="1"/>
</dbReference>
<dbReference type="InterPro" id="IPR047590">
    <property type="entry name" value="FtsX_proteobact-type"/>
</dbReference>
<comment type="caution">
    <text evidence="16">The sequence shown here is derived from an EMBL/GenBank/DDBJ whole genome shotgun (WGS) entry which is preliminary data.</text>
</comment>
<comment type="function">
    <text evidence="12">Part of the ABC transporter FtsEX involved in cellular division.</text>
</comment>
<evidence type="ECO:0000256" key="1">
    <source>
        <dbReference type="ARBA" id="ARBA00004429"/>
    </source>
</evidence>
<dbReference type="PANTHER" id="PTHR47755:SF1">
    <property type="entry name" value="CELL DIVISION PROTEIN FTSX"/>
    <property type="match status" value="1"/>
</dbReference>
<dbReference type="AlphaFoldDB" id="A0A4U1BQJ3"/>
<keyword evidence="8 13" id="KW-0812">Transmembrane</keyword>
<dbReference type="InterPro" id="IPR040690">
    <property type="entry name" value="FtsX_ECD"/>
</dbReference>
<evidence type="ECO:0000256" key="9">
    <source>
        <dbReference type="ARBA" id="ARBA00022989"/>
    </source>
</evidence>
<dbReference type="PIRSF" id="PIRSF003097">
    <property type="entry name" value="FtsX"/>
    <property type="match status" value="1"/>
</dbReference>
<dbReference type="RefSeq" id="WP_136863433.1">
    <property type="nucleotide sequence ID" value="NZ_SWCJ01000006.1"/>
</dbReference>
<gene>
    <name evidence="16" type="primary">ftsX</name>
    <name evidence="16" type="ORF">FCL42_10825</name>
</gene>
<dbReference type="Proteomes" id="UP000305675">
    <property type="component" value="Unassembled WGS sequence"/>
</dbReference>
<dbReference type="PANTHER" id="PTHR47755">
    <property type="entry name" value="CELL DIVISION PROTEIN FTSX"/>
    <property type="match status" value="1"/>
</dbReference>
<evidence type="ECO:0000259" key="15">
    <source>
        <dbReference type="Pfam" id="PF18075"/>
    </source>
</evidence>
<organism evidence="16 17">
    <name type="scientific">Ferrimonas aestuarii</name>
    <dbReference type="NCBI Taxonomy" id="2569539"/>
    <lineage>
        <taxon>Bacteria</taxon>
        <taxon>Pseudomonadati</taxon>
        <taxon>Pseudomonadota</taxon>
        <taxon>Gammaproteobacteria</taxon>
        <taxon>Alteromonadales</taxon>
        <taxon>Ferrimonadaceae</taxon>
        <taxon>Ferrimonas</taxon>
    </lineage>
</organism>
<feature type="domain" description="FtsX extracellular" evidence="15">
    <location>
        <begin position="68"/>
        <end position="160"/>
    </location>
</feature>
<dbReference type="OrthoDB" id="9813411at2"/>
<keyword evidence="7 12" id="KW-0132">Cell division</keyword>
<feature type="transmembrane region" description="Helical" evidence="13">
    <location>
        <begin position="235"/>
        <end position="260"/>
    </location>
</feature>
<evidence type="ECO:0000256" key="11">
    <source>
        <dbReference type="ARBA" id="ARBA00023306"/>
    </source>
</evidence>
<dbReference type="GO" id="GO:0005886">
    <property type="term" value="C:plasma membrane"/>
    <property type="evidence" value="ECO:0007669"/>
    <property type="project" value="UniProtKB-SubCell"/>
</dbReference>
<dbReference type="Pfam" id="PF02687">
    <property type="entry name" value="FtsX"/>
    <property type="match status" value="1"/>
</dbReference>
<reference evidence="16 17" key="1">
    <citation type="submission" date="2019-04" db="EMBL/GenBank/DDBJ databases">
        <authorList>
            <person name="Hwang J.C."/>
        </authorList>
    </citation>
    <scope>NUCLEOTIDE SEQUENCE [LARGE SCALE GENOMIC DNA]</scope>
    <source>
        <strain evidence="16 17">IMCC35002</strain>
    </source>
</reference>
<evidence type="ECO:0000256" key="5">
    <source>
        <dbReference type="ARBA" id="ARBA00022475"/>
    </source>
</evidence>
<sequence>MSILHRLKTGLQNHCRQSVASLGDLWRLPMTTLLTVAVLGISLSLPSVLGVIVNNSHQLQQQWTDPTEISLFLKADVSPNRLASLQTRLSGMSEVASFSYQSADQSLQEFQQLSQFSEALNYLDNNPLPAVITVIPSNRHRELEALERLKSKLEGLNEVELARLDLDWLQQLRTMIASLEKMAWGMASLLVLAVILITANTIRMAITQRQDEIRVMKLVGATDAYVRRPFLYAGVWYGLLAALIAAMLASSMLLWFEIALAEVIDSYQTQFTLQGLSGSDLLTLVFTSITLSWLGAWVSVSRHLRAIEPQ</sequence>
<evidence type="ECO:0000256" key="6">
    <source>
        <dbReference type="ARBA" id="ARBA00022519"/>
    </source>
</evidence>
<comment type="subcellular location">
    <subcellularLocation>
        <location evidence="1">Cell inner membrane</location>
        <topology evidence="1">Multi-pass membrane protein</topology>
    </subcellularLocation>
</comment>
<comment type="similarity">
    <text evidence="2 12">Belongs to the ABC-4 integral membrane protein family. FtsX subfamily.</text>
</comment>
<feature type="domain" description="ABC3 transporter permease C-terminal" evidence="14">
    <location>
        <begin position="186"/>
        <end position="304"/>
    </location>
</feature>
<feature type="transmembrane region" description="Helical" evidence="13">
    <location>
        <begin position="281"/>
        <end position="300"/>
    </location>
</feature>